<protein>
    <submittedName>
        <fullName evidence="3">Uncharacterized protein</fullName>
    </submittedName>
</protein>
<dbReference type="EMBL" id="BAABGN010000002">
    <property type="protein sequence ID" value="GAA4419361.1"/>
    <property type="molecule type" value="Genomic_DNA"/>
</dbReference>
<keyword evidence="4" id="KW-1185">Reference proteome</keyword>
<reference evidence="4" key="1">
    <citation type="journal article" date="2019" name="Int. J. Syst. Evol. Microbiol.">
        <title>The Global Catalogue of Microorganisms (GCM) 10K type strain sequencing project: providing services to taxonomists for standard genome sequencing and annotation.</title>
        <authorList>
            <consortium name="The Broad Institute Genomics Platform"/>
            <consortium name="The Broad Institute Genome Sequencing Center for Infectious Disease"/>
            <person name="Wu L."/>
            <person name="Ma J."/>
        </authorList>
    </citation>
    <scope>NUCLEOTIDE SEQUENCE [LARGE SCALE GENOMIC DNA]</scope>
    <source>
        <strain evidence="4">JCM 17810</strain>
    </source>
</reference>
<dbReference type="Proteomes" id="UP001500622">
    <property type="component" value="Unassembled WGS sequence"/>
</dbReference>
<feature type="transmembrane region" description="Helical" evidence="2">
    <location>
        <begin position="107"/>
        <end position="128"/>
    </location>
</feature>
<keyword evidence="2" id="KW-0472">Membrane</keyword>
<evidence type="ECO:0000256" key="1">
    <source>
        <dbReference type="SAM" id="MobiDB-lite"/>
    </source>
</evidence>
<proteinExistence type="predicted"/>
<evidence type="ECO:0000313" key="3">
    <source>
        <dbReference type="EMBL" id="GAA4419361.1"/>
    </source>
</evidence>
<evidence type="ECO:0000313" key="4">
    <source>
        <dbReference type="Proteomes" id="UP001500622"/>
    </source>
</evidence>
<name>A0ABP8KZN3_9MICO</name>
<keyword evidence="2" id="KW-1133">Transmembrane helix</keyword>
<keyword evidence="2" id="KW-0812">Transmembrane</keyword>
<comment type="caution">
    <text evidence="3">The sequence shown here is derived from an EMBL/GenBank/DDBJ whole genome shotgun (WGS) entry which is preliminary data.</text>
</comment>
<feature type="transmembrane region" description="Helical" evidence="2">
    <location>
        <begin position="77"/>
        <end position="95"/>
    </location>
</feature>
<feature type="transmembrane region" description="Helical" evidence="2">
    <location>
        <begin position="35"/>
        <end position="57"/>
    </location>
</feature>
<evidence type="ECO:0000256" key="2">
    <source>
        <dbReference type="SAM" id="Phobius"/>
    </source>
</evidence>
<sequence>MRLFPAPDGPWHAGHTMAPDPAPQPPTRRRPAKRLVQLGVLALVVAATVTILVMPLYTVESGAAEVTSGRFLEVNGPWAVVGMMVPIAVALLPLFTRGRAWQSLSIASAALLTMFVLAAFASIGLFYAPAAVAAIVAACLPEAPRT</sequence>
<feature type="region of interest" description="Disordered" evidence="1">
    <location>
        <begin position="1"/>
        <end position="29"/>
    </location>
</feature>
<gene>
    <name evidence="3" type="ORF">GCM10023169_09950</name>
</gene>
<accession>A0ABP8KZN3</accession>
<organism evidence="3 4">
    <name type="scientific">Georgenia halophila</name>
    <dbReference type="NCBI Taxonomy" id="620889"/>
    <lineage>
        <taxon>Bacteria</taxon>
        <taxon>Bacillati</taxon>
        <taxon>Actinomycetota</taxon>
        <taxon>Actinomycetes</taxon>
        <taxon>Micrococcales</taxon>
        <taxon>Bogoriellaceae</taxon>
        <taxon>Georgenia</taxon>
    </lineage>
</organism>